<reference evidence="3 4" key="1">
    <citation type="journal article" date="2018" name="PLoS Genet.">
        <title>Population sequencing reveals clonal diversity and ancestral inbreeding in the grapevine cultivar Chardonnay.</title>
        <authorList>
            <person name="Roach M.J."/>
            <person name="Johnson D.L."/>
            <person name="Bohlmann J."/>
            <person name="van Vuuren H.J."/>
            <person name="Jones S.J."/>
            <person name="Pretorius I.S."/>
            <person name="Schmidt S.A."/>
            <person name="Borneman A.R."/>
        </authorList>
    </citation>
    <scope>NUCLEOTIDE SEQUENCE [LARGE SCALE GENOMIC DNA]</scope>
    <source>
        <strain evidence="4">cv. Chardonnay</strain>
        <tissue evidence="3">Leaf</tissue>
    </source>
</reference>
<sequence length="194" mass="21343">MGGSRVQVNKAHKTRFSSKSSRQVHKTSLQGGYPIANFLFFFSFWAFIFFDCVECFFMFYSGELEKSRITKPGSNVAKGAKAARLQRNKMIRDQKRAAILKEKRASSGSTSPPRVIVMHSVGELLSCSLSYDGCSVIFGLSASVNVNSVEDDLLTLLSSKGNEPVFSTVASSEYKLRTTVGYCTMFSSAGYMVA</sequence>
<dbReference type="InterPro" id="IPR039761">
    <property type="entry name" value="Bms1/Tsr1"/>
</dbReference>
<feature type="transmembrane region" description="Helical" evidence="2">
    <location>
        <begin position="38"/>
        <end position="60"/>
    </location>
</feature>
<evidence type="ECO:0000256" key="1">
    <source>
        <dbReference type="SAM" id="MobiDB-lite"/>
    </source>
</evidence>
<proteinExistence type="predicted"/>
<gene>
    <name evidence="3" type="ORF">CK203_071306</name>
</gene>
<keyword evidence="2" id="KW-0472">Membrane</keyword>
<evidence type="ECO:0000313" key="4">
    <source>
        <dbReference type="Proteomes" id="UP000288805"/>
    </source>
</evidence>
<dbReference type="PANTHER" id="PTHR12858">
    <property type="entry name" value="RIBOSOME BIOGENESIS PROTEIN"/>
    <property type="match status" value="1"/>
</dbReference>
<evidence type="ECO:0000256" key="2">
    <source>
        <dbReference type="SAM" id="Phobius"/>
    </source>
</evidence>
<keyword evidence="2" id="KW-1133">Transmembrane helix</keyword>
<feature type="region of interest" description="Disordered" evidence="1">
    <location>
        <begin position="1"/>
        <end position="21"/>
    </location>
</feature>
<dbReference type="EMBL" id="QGNW01001190">
    <property type="protein sequence ID" value="RVW50963.1"/>
    <property type="molecule type" value="Genomic_DNA"/>
</dbReference>
<organism evidence="3 4">
    <name type="scientific">Vitis vinifera</name>
    <name type="common">Grape</name>
    <dbReference type="NCBI Taxonomy" id="29760"/>
    <lineage>
        <taxon>Eukaryota</taxon>
        <taxon>Viridiplantae</taxon>
        <taxon>Streptophyta</taxon>
        <taxon>Embryophyta</taxon>
        <taxon>Tracheophyta</taxon>
        <taxon>Spermatophyta</taxon>
        <taxon>Magnoliopsida</taxon>
        <taxon>eudicotyledons</taxon>
        <taxon>Gunneridae</taxon>
        <taxon>Pentapetalae</taxon>
        <taxon>rosids</taxon>
        <taxon>Vitales</taxon>
        <taxon>Vitaceae</taxon>
        <taxon>Viteae</taxon>
        <taxon>Vitis</taxon>
    </lineage>
</organism>
<dbReference type="AlphaFoldDB" id="A0A438ETB6"/>
<protein>
    <submittedName>
        <fullName evidence="3">Uncharacterized protein</fullName>
    </submittedName>
</protein>
<dbReference type="PANTHER" id="PTHR12858:SF1">
    <property type="entry name" value="PRE-RRNA-PROCESSING PROTEIN TSR1 HOMOLOG"/>
    <property type="match status" value="1"/>
</dbReference>
<evidence type="ECO:0000313" key="3">
    <source>
        <dbReference type="EMBL" id="RVW50963.1"/>
    </source>
</evidence>
<keyword evidence="2" id="KW-0812">Transmembrane</keyword>
<comment type="caution">
    <text evidence="3">The sequence shown here is derived from an EMBL/GenBank/DDBJ whole genome shotgun (WGS) entry which is preliminary data.</text>
</comment>
<accession>A0A438ETB6</accession>
<dbReference type="Proteomes" id="UP000288805">
    <property type="component" value="Unassembled WGS sequence"/>
</dbReference>
<name>A0A438ETB6_VITVI</name>
<dbReference type="GO" id="GO:0042254">
    <property type="term" value="P:ribosome biogenesis"/>
    <property type="evidence" value="ECO:0007669"/>
    <property type="project" value="InterPro"/>
</dbReference>